<feature type="domain" description="Thioredoxin" evidence="1">
    <location>
        <begin position="8"/>
        <end position="164"/>
    </location>
</feature>
<dbReference type="EMBL" id="JACYXJ010000006">
    <property type="protein sequence ID" value="MBD8878208.1"/>
    <property type="molecule type" value="Genomic_DNA"/>
</dbReference>
<gene>
    <name evidence="2" type="ORF">IG617_18085</name>
</gene>
<dbReference type="RefSeq" id="WP_192110613.1">
    <property type="nucleotide sequence ID" value="NZ_JACYXJ010000006.1"/>
</dbReference>
<reference evidence="2 3" key="1">
    <citation type="submission" date="2020-09" db="EMBL/GenBank/DDBJ databases">
        <title>The genome sequence of type strain Labrenzia polysiphoniae KACC 19711.</title>
        <authorList>
            <person name="Liu Y."/>
        </authorList>
    </citation>
    <scope>NUCLEOTIDE SEQUENCE [LARGE SCALE GENOMIC DNA]</scope>
    <source>
        <strain evidence="2 3">KACC 19711</strain>
    </source>
</reference>
<accession>A0ABR9CEA5</accession>
<dbReference type="PANTHER" id="PTHR43640">
    <property type="entry name" value="OS07G0260300 PROTEIN"/>
    <property type="match status" value="1"/>
</dbReference>
<evidence type="ECO:0000313" key="2">
    <source>
        <dbReference type="EMBL" id="MBD8878208.1"/>
    </source>
</evidence>
<dbReference type="Proteomes" id="UP000615687">
    <property type="component" value="Unassembled WGS sequence"/>
</dbReference>
<evidence type="ECO:0000313" key="3">
    <source>
        <dbReference type="Proteomes" id="UP000615687"/>
    </source>
</evidence>
<dbReference type="InterPro" id="IPR000866">
    <property type="entry name" value="AhpC/TSA"/>
</dbReference>
<dbReference type="Gene3D" id="3.40.30.10">
    <property type="entry name" value="Glutaredoxin"/>
    <property type="match status" value="1"/>
</dbReference>
<name>A0ABR9CEA5_9HYPH</name>
<comment type="caution">
    <text evidence="2">The sequence shown here is derived from an EMBL/GenBank/DDBJ whole genome shotgun (WGS) entry which is preliminary data.</text>
</comment>
<dbReference type="Pfam" id="PF00578">
    <property type="entry name" value="AhpC-TSA"/>
    <property type="match status" value="1"/>
</dbReference>
<dbReference type="PROSITE" id="PS51352">
    <property type="entry name" value="THIOREDOXIN_2"/>
    <property type="match status" value="1"/>
</dbReference>
<keyword evidence="3" id="KW-1185">Reference proteome</keyword>
<evidence type="ECO:0000259" key="1">
    <source>
        <dbReference type="PROSITE" id="PS51352"/>
    </source>
</evidence>
<dbReference type="CDD" id="cd02969">
    <property type="entry name" value="PRX_like1"/>
    <property type="match status" value="1"/>
</dbReference>
<proteinExistence type="predicted"/>
<dbReference type="InterPro" id="IPR036249">
    <property type="entry name" value="Thioredoxin-like_sf"/>
</dbReference>
<protein>
    <submittedName>
        <fullName evidence="2">Thioredoxin family protein</fullName>
    </submittedName>
</protein>
<dbReference type="InterPro" id="IPR047262">
    <property type="entry name" value="PRX-like1"/>
</dbReference>
<sequence>MAGTPPVCNFGWEAPGFTLPATDGRTLSLADIKGELGTLVMFICNHCPYVIGIRDRIIRDAGDLLKQGVGVVAISSNDTTAYPADSFDKMRALAEAENFPFPYLYDEDQSVARAYGAVCTPDFFGFNADLGLQYRGRLDAARMGQDPTGGSRDLFNAMVQIAETGNGPKDQVPSMGCSIKWKDKN</sequence>
<organism evidence="2 3">
    <name type="scientific">Roseibium polysiphoniae</name>
    <dbReference type="NCBI Taxonomy" id="2571221"/>
    <lineage>
        <taxon>Bacteria</taxon>
        <taxon>Pseudomonadati</taxon>
        <taxon>Pseudomonadota</taxon>
        <taxon>Alphaproteobacteria</taxon>
        <taxon>Hyphomicrobiales</taxon>
        <taxon>Stappiaceae</taxon>
        <taxon>Roseibium</taxon>
    </lineage>
</organism>
<dbReference type="InterPro" id="IPR013766">
    <property type="entry name" value="Thioredoxin_domain"/>
</dbReference>
<dbReference type="PANTHER" id="PTHR43640:SF1">
    <property type="entry name" value="THIOREDOXIN-DEPENDENT PEROXIREDOXIN"/>
    <property type="match status" value="1"/>
</dbReference>
<dbReference type="SUPFAM" id="SSF52833">
    <property type="entry name" value="Thioredoxin-like"/>
    <property type="match status" value="1"/>
</dbReference>